<evidence type="ECO:0000313" key="4">
    <source>
        <dbReference type="Proteomes" id="UP000192578"/>
    </source>
</evidence>
<dbReference type="InterPro" id="IPR013783">
    <property type="entry name" value="Ig-like_fold"/>
</dbReference>
<dbReference type="Proteomes" id="UP000192578">
    <property type="component" value="Unassembled WGS sequence"/>
</dbReference>
<dbReference type="OrthoDB" id="75724at2759"/>
<keyword evidence="4" id="KW-1185">Reference proteome</keyword>
<dbReference type="EMBL" id="MTYJ01000010">
    <property type="protein sequence ID" value="OQV23793.1"/>
    <property type="molecule type" value="Genomic_DNA"/>
</dbReference>
<keyword evidence="1" id="KW-0472">Membrane</keyword>
<dbReference type="InterPro" id="IPR053012">
    <property type="entry name" value="ER-organelle_contact"/>
</dbReference>
<reference evidence="4" key="1">
    <citation type="submission" date="2017-01" db="EMBL/GenBank/DDBJ databases">
        <title>Comparative genomics of anhydrobiosis in the tardigrade Hypsibius dujardini.</title>
        <authorList>
            <person name="Yoshida Y."/>
            <person name="Koutsovoulos G."/>
            <person name="Laetsch D."/>
            <person name="Stevens L."/>
            <person name="Kumar S."/>
            <person name="Horikawa D."/>
            <person name="Ishino K."/>
            <person name="Komine S."/>
            <person name="Tomita M."/>
            <person name="Blaxter M."/>
            <person name="Arakawa K."/>
        </authorList>
    </citation>
    <scope>NUCLEOTIDE SEQUENCE [LARGE SCALE GENOMIC DNA]</scope>
    <source>
        <strain evidence="4">Z151</strain>
    </source>
</reference>
<dbReference type="AlphaFoldDB" id="A0A1W0X8H4"/>
<keyword evidence="1" id="KW-0812">Transmembrane</keyword>
<dbReference type="Gene3D" id="2.60.40.10">
    <property type="entry name" value="Immunoglobulins"/>
    <property type="match status" value="1"/>
</dbReference>
<evidence type="ECO:0000313" key="3">
    <source>
        <dbReference type="EMBL" id="OQV23793.1"/>
    </source>
</evidence>
<name>A0A1W0X8H4_HYPEX</name>
<dbReference type="GO" id="GO:0012505">
    <property type="term" value="C:endomembrane system"/>
    <property type="evidence" value="ECO:0007669"/>
    <property type="project" value="TreeGrafter"/>
</dbReference>
<dbReference type="PROSITE" id="PS50202">
    <property type="entry name" value="MSP"/>
    <property type="match status" value="1"/>
</dbReference>
<protein>
    <recommendedName>
        <fullName evidence="2">MSP domain-containing protein</fullName>
    </recommendedName>
</protein>
<feature type="transmembrane region" description="Helical" evidence="1">
    <location>
        <begin position="255"/>
        <end position="276"/>
    </location>
</feature>
<accession>A0A1W0X8H4</accession>
<gene>
    <name evidence="3" type="ORF">BV898_02518</name>
</gene>
<feature type="domain" description="MSP" evidence="2">
    <location>
        <begin position="80"/>
        <end position="200"/>
    </location>
</feature>
<keyword evidence="1" id="KW-1133">Transmembrane helix</keyword>
<dbReference type="InterPro" id="IPR000535">
    <property type="entry name" value="MSP_dom"/>
</dbReference>
<comment type="caution">
    <text evidence="3">The sequence shown here is derived from an EMBL/GenBank/DDBJ whole genome shotgun (WGS) entry which is preliminary data.</text>
</comment>
<dbReference type="PANTHER" id="PTHR46384:SF1">
    <property type="entry name" value="MOTILE SPERM DOMAIN-CONTAINING PROTEIN 2"/>
    <property type="match status" value="1"/>
</dbReference>
<dbReference type="PANTHER" id="PTHR46384">
    <property type="entry name" value="MOTILE SPERM DOMAIN-CONTAINING PROTEIN 2"/>
    <property type="match status" value="1"/>
</dbReference>
<sequence>MTEIDVNLGGPLPCPTDARKRVRFSDVDLLATYHLHDDASSTASSHDETFPYALIPGQKNFKIRERRSQASLASDFRGRYLSIQPGDELVFERKKNPELESSDVIRLVNIASGYVAFKVKTTAPEKYRVRPSFGCIESGGSKIVEVTVQPGFPLTPHRDRFLVMSVPLKEEPKDHDDLVEYWRELLKDGILHAEVEEHRLHSTVVAAHVDVFPKSPQSAAEPVLNQLILIDSKLDYLIATKKSAVMARRKMHWNLLTLAFAVVLLFFTSRVFMFIFSADAKKSIAVPPPPQTTPVASFFDPAEHMDTL</sequence>
<evidence type="ECO:0000259" key="2">
    <source>
        <dbReference type="PROSITE" id="PS50202"/>
    </source>
</evidence>
<dbReference type="SUPFAM" id="SSF49354">
    <property type="entry name" value="PapD-like"/>
    <property type="match status" value="1"/>
</dbReference>
<dbReference type="Pfam" id="PF00635">
    <property type="entry name" value="Motile_Sperm"/>
    <property type="match status" value="1"/>
</dbReference>
<proteinExistence type="predicted"/>
<dbReference type="GO" id="GO:0140284">
    <property type="term" value="C:endoplasmic reticulum-endosome membrane contact site"/>
    <property type="evidence" value="ECO:0007669"/>
    <property type="project" value="TreeGrafter"/>
</dbReference>
<organism evidence="3 4">
    <name type="scientific">Hypsibius exemplaris</name>
    <name type="common">Freshwater tardigrade</name>
    <dbReference type="NCBI Taxonomy" id="2072580"/>
    <lineage>
        <taxon>Eukaryota</taxon>
        <taxon>Metazoa</taxon>
        <taxon>Ecdysozoa</taxon>
        <taxon>Tardigrada</taxon>
        <taxon>Eutardigrada</taxon>
        <taxon>Parachela</taxon>
        <taxon>Hypsibioidea</taxon>
        <taxon>Hypsibiidae</taxon>
        <taxon>Hypsibius</taxon>
    </lineage>
</organism>
<dbReference type="InterPro" id="IPR008962">
    <property type="entry name" value="PapD-like_sf"/>
</dbReference>
<evidence type="ECO:0000256" key="1">
    <source>
        <dbReference type="SAM" id="Phobius"/>
    </source>
</evidence>